<dbReference type="NCBIfam" id="TIGR02480">
    <property type="entry name" value="fliN"/>
    <property type="match status" value="1"/>
</dbReference>
<evidence type="ECO:0000256" key="5">
    <source>
        <dbReference type="ARBA" id="ARBA00022779"/>
    </source>
</evidence>
<evidence type="ECO:0000256" key="1">
    <source>
        <dbReference type="ARBA" id="ARBA00004413"/>
    </source>
</evidence>
<dbReference type="InterPro" id="IPR051469">
    <property type="entry name" value="FliN/MopA/SpaO"/>
</dbReference>
<evidence type="ECO:0000256" key="3">
    <source>
        <dbReference type="ARBA" id="ARBA00022475"/>
    </source>
</evidence>
<feature type="region of interest" description="Disordered" evidence="7">
    <location>
        <begin position="230"/>
        <end position="272"/>
    </location>
</feature>
<feature type="domain" description="CheC-like protein" evidence="9">
    <location>
        <begin position="136"/>
        <end position="169"/>
    </location>
</feature>
<feature type="compositionally biased region" description="Low complexity" evidence="7">
    <location>
        <begin position="230"/>
        <end position="261"/>
    </location>
</feature>
<evidence type="ECO:0000256" key="2">
    <source>
        <dbReference type="ARBA" id="ARBA00009226"/>
    </source>
</evidence>
<dbReference type="InterPro" id="IPR012826">
    <property type="entry name" value="FliN"/>
</dbReference>
<evidence type="ECO:0000313" key="10">
    <source>
        <dbReference type="EMBL" id="WED54192.1"/>
    </source>
</evidence>
<accession>A0ABY8AWC6</accession>
<keyword evidence="11" id="KW-1185">Reference proteome</keyword>
<gene>
    <name evidence="10" type="primary">fliY</name>
    <name evidence="10" type="ORF">OE059_09000</name>
</gene>
<evidence type="ECO:0000259" key="9">
    <source>
        <dbReference type="Pfam" id="PF04509"/>
    </source>
</evidence>
<dbReference type="Gene3D" id="3.40.1550.10">
    <property type="entry name" value="CheC-like"/>
    <property type="match status" value="1"/>
</dbReference>
<protein>
    <submittedName>
        <fullName evidence="10">Flagellar motor switch phosphatase FliY</fullName>
    </submittedName>
</protein>
<evidence type="ECO:0000256" key="4">
    <source>
        <dbReference type="ARBA" id="ARBA00022500"/>
    </source>
</evidence>
<feature type="domain" description="Flagellar motor switch protein FliN-like C-terminal" evidence="8">
    <location>
        <begin position="296"/>
        <end position="365"/>
    </location>
</feature>
<dbReference type="EMBL" id="CP109617">
    <property type="protein sequence ID" value="WED54192.1"/>
    <property type="molecule type" value="Genomic_DNA"/>
</dbReference>
<evidence type="ECO:0000256" key="6">
    <source>
        <dbReference type="ARBA" id="ARBA00023136"/>
    </source>
</evidence>
<dbReference type="Proteomes" id="UP001219957">
    <property type="component" value="Chromosome"/>
</dbReference>
<name>A0ABY8AWC6_9BACL</name>
<dbReference type="InterPro" id="IPR036429">
    <property type="entry name" value="SpoA-like_sf"/>
</dbReference>
<dbReference type="PRINTS" id="PR00956">
    <property type="entry name" value="FLGMOTORFLIN"/>
</dbReference>
<dbReference type="PANTHER" id="PTHR43484">
    <property type="match status" value="1"/>
</dbReference>
<dbReference type="SUPFAM" id="SSF101801">
    <property type="entry name" value="Surface presentation of antigens (SPOA)"/>
    <property type="match status" value="1"/>
</dbReference>
<dbReference type="InterPro" id="IPR007597">
    <property type="entry name" value="CheC"/>
</dbReference>
<keyword evidence="3" id="KW-1003">Cell membrane</keyword>
<comment type="subcellular location">
    <subcellularLocation>
        <location evidence="1">Cell membrane</location>
        <topology evidence="1">Peripheral membrane protein</topology>
        <orientation evidence="1">Cytoplasmic side</orientation>
    </subcellularLocation>
</comment>
<dbReference type="RefSeq" id="WP_214757110.1">
    <property type="nucleotide sequence ID" value="NZ_CP109617.1"/>
</dbReference>
<feature type="domain" description="CheC-like protein" evidence="9">
    <location>
        <begin position="36"/>
        <end position="72"/>
    </location>
</feature>
<evidence type="ECO:0000259" key="8">
    <source>
        <dbReference type="Pfam" id="PF01052"/>
    </source>
</evidence>
<dbReference type="NCBIfam" id="NF005995">
    <property type="entry name" value="PRK08119.1"/>
    <property type="match status" value="1"/>
</dbReference>
<dbReference type="InterPro" id="IPR028976">
    <property type="entry name" value="CheC-like_sf"/>
</dbReference>
<dbReference type="SUPFAM" id="SSF103039">
    <property type="entry name" value="CheC-like"/>
    <property type="match status" value="1"/>
</dbReference>
<dbReference type="Gene3D" id="2.30.330.10">
    <property type="entry name" value="SpoA-like"/>
    <property type="match status" value="1"/>
</dbReference>
<keyword evidence="10" id="KW-0966">Cell projection</keyword>
<organism evidence="10 11">
    <name type="scientific">Exiguobacterium profundum</name>
    <dbReference type="NCBI Taxonomy" id="307643"/>
    <lineage>
        <taxon>Bacteria</taxon>
        <taxon>Bacillati</taxon>
        <taxon>Bacillota</taxon>
        <taxon>Bacilli</taxon>
        <taxon>Bacillales</taxon>
        <taxon>Bacillales Family XII. Incertae Sedis</taxon>
        <taxon>Exiguobacterium</taxon>
    </lineage>
</organism>
<dbReference type="CDD" id="cd17907">
    <property type="entry name" value="FliY_FliN-Y"/>
    <property type="match status" value="1"/>
</dbReference>
<keyword evidence="5" id="KW-0283">Flagellar rotation</keyword>
<evidence type="ECO:0000313" key="11">
    <source>
        <dbReference type="Proteomes" id="UP001219957"/>
    </source>
</evidence>
<dbReference type="Pfam" id="PF04509">
    <property type="entry name" value="CheC"/>
    <property type="match status" value="2"/>
</dbReference>
<comment type="similarity">
    <text evidence="2">Belongs to the FliN/MopA/SpaO family.</text>
</comment>
<dbReference type="PANTHER" id="PTHR43484:SF1">
    <property type="entry name" value="FLAGELLAR MOTOR SWITCH PROTEIN FLIN"/>
    <property type="match status" value="1"/>
</dbReference>
<dbReference type="Pfam" id="PF01052">
    <property type="entry name" value="FliMN_C"/>
    <property type="match status" value="1"/>
</dbReference>
<proteinExistence type="inferred from homology"/>
<reference evidence="10 11" key="1">
    <citation type="submission" date="2022-10" db="EMBL/GenBank/DDBJ databases">
        <title>Complete genome sequence of Exiguobacterium profundum TSS-3 isolated from an extremely saline-alkaline spring located in Ixtapa, Chiapas-Mexico.</title>
        <authorList>
            <person name="Rincon-Rosales R."/>
            <person name="Rogel M.A."/>
            <person name="Rincon-Molina C.I."/>
            <person name="Guerrero G."/>
            <person name="Manzano-Gomez L.A."/>
            <person name="Lopez-Lopez A."/>
            <person name="Rincon Molina F.A."/>
            <person name="Martinez-Romero E."/>
        </authorList>
    </citation>
    <scope>NUCLEOTIDE SEQUENCE [LARGE SCALE GENOMIC DNA]</scope>
    <source>
        <strain evidence="10 11">TSS-3</strain>
    </source>
</reference>
<keyword evidence="4" id="KW-0145">Chemotaxis</keyword>
<dbReference type="InterPro" id="IPR001172">
    <property type="entry name" value="FliN_T3SS_HrcQb"/>
</dbReference>
<keyword evidence="10" id="KW-0969">Cilium</keyword>
<dbReference type="InterPro" id="IPR001543">
    <property type="entry name" value="FliN-like_C"/>
</dbReference>
<keyword evidence="6" id="KW-0472">Membrane</keyword>
<keyword evidence="10" id="KW-0282">Flagellum</keyword>
<evidence type="ECO:0000256" key="7">
    <source>
        <dbReference type="SAM" id="MobiDB-lite"/>
    </source>
</evidence>
<sequence>MSEMLSQDEIDALLRGTSDNTPTPEVDAKEEHLDSMESDALGEIGNISFGNSATALSTLLQQKVEITTPVVSEVRIEALRERYPTPHVALRVGYTEGIQGENVLVLTREDAAIISDLMLGGTGENVDPESLDEIRLSAVQEAMNQMMGAAATSLSTVFSKKIDISPPLVEVFDATKNQTIIDRLELWETMVLIEFNLKVGTLIDSTIVQIAPIQFGKQLVDELMKATGEAQAAPEPVKAQAEAPKPQPQAQQQAQPVTPQPSKQKSMPEVAVSQAEFMPLQSPASQEAAPANLGLLYDVPLNVTVELGRTKKSVREVLELSQGSIIELDKLAGEPVDIYVNQQRIARGEVVVIEENFGVRVTEIIQPHERIGIV</sequence>